<dbReference type="PROSITE" id="PS00889">
    <property type="entry name" value="CNMP_BINDING_2"/>
    <property type="match status" value="1"/>
</dbReference>
<keyword evidence="11" id="KW-1185">Reference proteome</keyword>
<dbReference type="PANTHER" id="PTHR14226:SF29">
    <property type="entry name" value="NEUROPATHY TARGET ESTERASE SWS"/>
    <property type="match status" value="1"/>
</dbReference>
<accession>A0A0W0TYI1</accession>
<keyword evidence="3" id="KW-0812">Transmembrane</keyword>
<evidence type="ECO:0000256" key="1">
    <source>
        <dbReference type="ARBA" id="ARBA00004370"/>
    </source>
</evidence>
<evidence type="ECO:0000256" key="4">
    <source>
        <dbReference type="ARBA" id="ARBA00022801"/>
    </source>
</evidence>
<comment type="subcellular location">
    <subcellularLocation>
        <location evidence="1">Membrane</location>
    </subcellularLocation>
</comment>
<dbReference type="PATRIC" id="fig|45065.4.peg.1016"/>
<feature type="short sequence motif" description="GXSXG" evidence="9">
    <location>
        <begin position="357"/>
        <end position="361"/>
    </location>
</feature>
<dbReference type="EMBL" id="LNYC01000032">
    <property type="protein sequence ID" value="KTD00682.1"/>
    <property type="molecule type" value="Genomic_DNA"/>
</dbReference>
<evidence type="ECO:0000256" key="7">
    <source>
        <dbReference type="ARBA" id="ARBA00023098"/>
    </source>
</evidence>
<reference evidence="10 11" key="1">
    <citation type="submission" date="2015-11" db="EMBL/GenBank/DDBJ databases">
        <title>Genomic analysis of 38 Legionella species identifies large and diverse effector repertoires.</title>
        <authorList>
            <person name="Burstein D."/>
            <person name="Amaro F."/>
            <person name="Zusman T."/>
            <person name="Lifshitz Z."/>
            <person name="Cohen O."/>
            <person name="Gilbert J.A."/>
            <person name="Pupko T."/>
            <person name="Shuman H.A."/>
            <person name="Segal G."/>
        </authorList>
    </citation>
    <scope>NUCLEOTIDE SEQUENCE [LARGE SCALE GENOMIC DNA]</scope>
    <source>
        <strain evidence="10 11">ATCC 49504</strain>
    </source>
</reference>
<dbReference type="PANTHER" id="PTHR14226">
    <property type="entry name" value="NEUROPATHY TARGET ESTERASE/SWISS CHEESE D.MELANOGASTER"/>
    <property type="match status" value="1"/>
</dbReference>
<dbReference type="InterPro" id="IPR050301">
    <property type="entry name" value="NTE"/>
</dbReference>
<dbReference type="SMART" id="SM00100">
    <property type="entry name" value="cNMP"/>
    <property type="match status" value="1"/>
</dbReference>
<comment type="similarity">
    <text evidence="2">Belongs to the NTE family.</text>
</comment>
<evidence type="ECO:0000256" key="5">
    <source>
        <dbReference type="ARBA" id="ARBA00022963"/>
    </source>
</evidence>
<gene>
    <name evidence="10" type="ORF">Lgee_0946</name>
</gene>
<dbReference type="GO" id="GO:0016020">
    <property type="term" value="C:membrane"/>
    <property type="evidence" value="ECO:0007669"/>
    <property type="project" value="UniProtKB-SubCell"/>
</dbReference>
<dbReference type="InterPro" id="IPR014710">
    <property type="entry name" value="RmlC-like_jellyroll"/>
</dbReference>
<evidence type="ECO:0000256" key="3">
    <source>
        <dbReference type="ARBA" id="ARBA00022692"/>
    </source>
</evidence>
<dbReference type="SUPFAM" id="SSF52151">
    <property type="entry name" value="FabD/lysophospholipase-like"/>
    <property type="match status" value="1"/>
</dbReference>
<dbReference type="RefSeq" id="WP_028387026.1">
    <property type="nucleotide sequence ID" value="NZ_CAAAHN010000001.1"/>
</dbReference>
<dbReference type="CDD" id="cd00038">
    <property type="entry name" value="CAP_ED"/>
    <property type="match status" value="1"/>
</dbReference>
<dbReference type="PROSITE" id="PS51635">
    <property type="entry name" value="PNPLA"/>
    <property type="match status" value="1"/>
</dbReference>
<keyword evidence="7 9" id="KW-0443">Lipid metabolism</keyword>
<dbReference type="Pfam" id="PF24179">
    <property type="entry name" value="NTE_Ploop"/>
    <property type="match status" value="1"/>
</dbReference>
<dbReference type="OrthoDB" id="5290098at2"/>
<evidence type="ECO:0000313" key="10">
    <source>
        <dbReference type="EMBL" id="KTD00682.1"/>
    </source>
</evidence>
<evidence type="ECO:0000313" key="11">
    <source>
        <dbReference type="Proteomes" id="UP000054785"/>
    </source>
</evidence>
<dbReference type="GO" id="GO:0004622">
    <property type="term" value="F:phosphatidylcholine lysophospholipase activity"/>
    <property type="evidence" value="ECO:0007669"/>
    <property type="project" value="UniProtKB-ARBA"/>
</dbReference>
<feature type="active site" description="Nucleophile" evidence="9">
    <location>
        <position position="359"/>
    </location>
</feature>
<evidence type="ECO:0000256" key="8">
    <source>
        <dbReference type="ARBA" id="ARBA00023136"/>
    </source>
</evidence>
<dbReference type="Pfam" id="PF01734">
    <property type="entry name" value="Patatin"/>
    <property type="match status" value="1"/>
</dbReference>
<feature type="short sequence motif" description="GXGXXG" evidence="9">
    <location>
        <begin position="330"/>
        <end position="335"/>
    </location>
</feature>
<feature type="active site" description="Proton acceptor" evidence="9">
    <location>
        <position position="471"/>
    </location>
</feature>
<keyword evidence="8" id="KW-0472">Membrane</keyword>
<keyword evidence="4 9" id="KW-0378">Hydrolase</keyword>
<protein>
    <submittedName>
        <fullName evidence="10">Patatin-like phospholipase</fullName>
    </submittedName>
</protein>
<dbReference type="Gene3D" id="3.40.1090.10">
    <property type="entry name" value="Cytosolic phospholipase A2 catalytic domain"/>
    <property type="match status" value="2"/>
</dbReference>
<dbReference type="Proteomes" id="UP000054785">
    <property type="component" value="Unassembled WGS sequence"/>
</dbReference>
<evidence type="ECO:0000256" key="9">
    <source>
        <dbReference type="PROSITE-ProRule" id="PRU01161"/>
    </source>
</evidence>
<dbReference type="PROSITE" id="PS50042">
    <property type="entry name" value="CNMP_BINDING_3"/>
    <property type="match status" value="1"/>
</dbReference>
<dbReference type="InterPro" id="IPR018488">
    <property type="entry name" value="cNMP-bd_CS"/>
</dbReference>
<dbReference type="Gene3D" id="2.60.120.10">
    <property type="entry name" value="Jelly Rolls"/>
    <property type="match status" value="1"/>
</dbReference>
<dbReference type="InterPro" id="IPR016035">
    <property type="entry name" value="Acyl_Trfase/lysoPLipase"/>
</dbReference>
<sequence length="604" mass="67370">MDKYAIHSFLQRFPPFDNLPSGCLKKLSGLVQPKLINGGEFVMRQGELGEAMFIVVRGRLCYEMKDALGQCKVWGDLSEGAVVGEMALISGYPRSADVFALRDSLLLELSRADFMALGGRWPELVNALTAFVTRRLTDSLHGIPIAPGKSSLVILIPVKPIAGWQVFLQSLDAAFTRRGKIRLLTSGSLLQLGIDTTREDIDVQANALVNARANDGERWVFVADEALTPWTKWCIRQGDLLAFFAPAATKHVELSESEQYFKSFPNAHRKRSLLVMLHEGQSPPSPQGTMRWLQPREVNTHYHIRWQESAGIARLLRILTDSTIAVVLSGGGARGMAHLGMLRMLDELKIPVDYIGGTSMGAIIAGIYVTRPFEEWMSALNFIYYGSKIFLTYPWLSISSGRRISDSLSEGFSKETRIEDLWTNYFCVSTDLTENALFVHERGSLWKAIRASSSMPLVYPPVAEGGKLLVDGGVLNNLPVDIMMKFSHGSRVIASCIREENLMQCDDFPAAISGWSLLFSSMLEKDHMVYPVNFMDTINRVMGISSSQTTQRMLAMADFVFSLDMGAFSFLEFKRYEKIFNEGHRQALMAKGDLLKWISGDTNG</sequence>
<dbReference type="SUPFAM" id="SSF51206">
    <property type="entry name" value="cAMP-binding domain-like"/>
    <property type="match status" value="1"/>
</dbReference>
<dbReference type="InterPro" id="IPR018490">
    <property type="entry name" value="cNMP-bd_dom_sf"/>
</dbReference>
<name>A0A0W0TYI1_9GAMM</name>
<dbReference type="STRING" id="45065.Lgee_0946"/>
<comment type="caution">
    <text evidence="10">The sequence shown here is derived from an EMBL/GenBank/DDBJ whole genome shotgun (WGS) entry which is preliminary data.</text>
</comment>
<dbReference type="InterPro" id="IPR002641">
    <property type="entry name" value="PNPLA_dom"/>
</dbReference>
<dbReference type="CDD" id="cd07205">
    <property type="entry name" value="Pat_PNPLA6_PNPLA7_NTE1_like"/>
    <property type="match status" value="1"/>
</dbReference>
<dbReference type="Pfam" id="PF00027">
    <property type="entry name" value="cNMP_binding"/>
    <property type="match status" value="1"/>
</dbReference>
<keyword evidence="6" id="KW-1133">Transmembrane helix</keyword>
<evidence type="ECO:0000256" key="2">
    <source>
        <dbReference type="ARBA" id="ARBA00006636"/>
    </source>
</evidence>
<dbReference type="GO" id="GO:0016042">
    <property type="term" value="P:lipid catabolic process"/>
    <property type="evidence" value="ECO:0007669"/>
    <property type="project" value="UniProtKB-UniRule"/>
</dbReference>
<proteinExistence type="inferred from homology"/>
<dbReference type="AlphaFoldDB" id="A0A0W0TYI1"/>
<evidence type="ECO:0000256" key="6">
    <source>
        <dbReference type="ARBA" id="ARBA00022989"/>
    </source>
</evidence>
<keyword evidence="5 9" id="KW-0442">Lipid degradation</keyword>
<feature type="short sequence motif" description="DGA/G" evidence="9">
    <location>
        <begin position="471"/>
        <end position="473"/>
    </location>
</feature>
<dbReference type="InterPro" id="IPR000595">
    <property type="entry name" value="cNMP-bd_dom"/>
</dbReference>
<dbReference type="InterPro" id="IPR056556">
    <property type="entry name" value="NTE1_P-loop_dom"/>
</dbReference>
<organism evidence="10 11">
    <name type="scientific">Legionella geestiana</name>
    <dbReference type="NCBI Taxonomy" id="45065"/>
    <lineage>
        <taxon>Bacteria</taxon>
        <taxon>Pseudomonadati</taxon>
        <taxon>Pseudomonadota</taxon>
        <taxon>Gammaproteobacteria</taxon>
        <taxon>Legionellales</taxon>
        <taxon>Legionellaceae</taxon>
        <taxon>Legionella</taxon>
    </lineage>
</organism>